<protein>
    <submittedName>
        <fullName evidence="2">Uncharacterized protein</fullName>
    </submittedName>
</protein>
<evidence type="ECO:0000313" key="3">
    <source>
        <dbReference type="Proteomes" id="UP001213681"/>
    </source>
</evidence>
<feature type="region of interest" description="Disordered" evidence="1">
    <location>
        <begin position="35"/>
        <end position="119"/>
    </location>
</feature>
<reference evidence="2" key="1">
    <citation type="submission" date="2022-12" db="EMBL/GenBank/DDBJ databases">
        <authorList>
            <person name="Petersen C."/>
        </authorList>
    </citation>
    <scope>NUCLEOTIDE SEQUENCE</scope>
    <source>
        <strain evidence="2">IBT 16125</strain>
    </source>
</reference>
<dbReference type="GeneID" id="81593872"/>
<name>A0AAD6G857_9EURO</name>
<feature type="compositionally biased region" description="Basic and acidic residues" evidence="1">
    <location>
        <begin position="54"/>
        <end position="74"/>
    </location>
</feature>
<reference evidence="2" key="2">
    <citation type="journal article" date="2023" name="IMA Fungus">
        <title>Comparative genomic study of the Penicillium genus elucidates a diverse pangenome and 15 lateral gene transfer events.</title>
        <authorList>
            <person name="Petersen C."/>
            <person name="Sorensen T."/>
            <person name="Nielsen M.R."/>
            <person name="Sondergaard T.E."/>
            <person name="Sorensen J.L."/>
            <person name="Fitzpatrick D.A."/>
            <person name="Frisvad J.C."/>
            <person name="Nielsen K.L."/>
        </authorList>
    </citation>
    <scope>NUCLEOTIDE SEQUENCE</scope>
    <source>
        <strain evidence="2">IBT 16125</strain>
    </source>
</reference>
<evidence type="ECO:0000256" key="1">
    <source>
        <dbReference type="SAM" id="MobiDB-lite"/>
    </source>
</evidence>
<sequence length="216" mass="24093">MCRWTRFRKSANGQSIEAAKKAEVDDLDDLAAQLESVTVNDPKPVEPAGVSKKIVSEDKSEADEDKSLAAKQEEDHVEVDENEDEEDEEDDEDDEEDDEEDDDGSDDVARPSGPETYQMHPLYESCRPARVILCVGVIFPLPPSSAPLLELSRMLQAALPSTEDIAQLNSSVRIKLIYWCLVLGGIGAGGSPERLWYVEELRRFAEKYGLYAWNGM</sequence>
<accession>A0AAD6G857</accession>
<keyword evidence="3" id="KW-1185">Reference proteome</keyword>
<organism evidence="2 3">
    <name type="scientific">Penicillium daleae</name>
    <dbReference type="NCBI Taxonomy" id="63821"/>
    <lineage>
        <taxon>Eukaryota</taxon>
        <taxon>Fungi</taxon>
        <taxon>Dikarya</taxon>
        <taxon>Ascomycota</taxon>
        <taxon>Pezizomycotina</taxon>
        <taxon>Eurotiomycetes</taxon>
        <taxon>Eurotiomycetidae</taxon>
        <taxon>Eurotiales</taxon>
        <taxon>Aspergillaceae</taxon>
        <taxon>Penicillium</taxon>
    </lineage>
</organism>
<dbReference type="RefSeq" id="XP_056771396.1">
    <property type="nucleotide sequence ID" value="XM_056903629.1"/>
</dbReference>
<dbReference type="Proteomes" id="UP001213681">
    <property type="component" value="Unassembled WGS sequence"/>
</dbReference>
<dbReference type="EMBL" id="JAPVEA010000001">
    <property type="protein sequence ID" value="KAJ5464549.1"/>
    <property type="molecule type" value="Genomic_DNA"/>
</dbReference>
<proteinExistence type="predicted"/>
<evidence type="ECO:0000313" key="2">
    <source>
        <dbReference type="EMBL" id="KAJ5464549.1"/>
    </source>
</evidence>
<feature type="compositionally biased region" description="Acidic residues" evidence="1">
    <location>
        <begin position="75"/>
        <end position="106"/>
    </location>
</feature>
<gene>
    <name evidence="2" type="ORF">N7458_000235</name>
</gene>
<comment type="caution">
    <text evidence="2">The sequence shown here is derived from an EMBL/GenBank/DDBJ whole genome shotgun (WGS) entry which is preliminary data.</text>
</comment>
<dbReference type="AlphaFoldDB" id="A0AAD6G857"/>